<dbReference type="Proteomes" id="UP000319712">
    <property type="component" value="Unassembled WGS sequence"/>
</dbReference>
<dbReference type="PANTHER" id="PTHR42188:SF1">
    <property type="entry name" value="23S RRNA-SPECIFIC ENDONUCLEASE VAPC20"/>
    <property type="match status" value="1"/>
</dbReference>
<dbReference type="GO" id="GO:0004521">
    <property type="term" value="F:RNA endonuclease activity"/>
    <property type="evidence" value="ECO:0007669"/>
    <property type="project" value="InterPro"/>
</dbReference>
<dbReference type="OrthoDB" id="198094at2157"/>
<dbReference type="Gene3D" id="3.40.50.1010">
    <property type="entry name" value="5'-nuclease"/>
    <property type="match status" value="1"/>
</dbReference>
<feature type="domain" description="PIN" evidence="1">
    <location>
        <begin position="3"/>
        <end position="133"/>
    </location>
</feature>
<dbReference type="AlphaFoldDB" id="A0A521E9G0"/>
<dbReference type="Pfam" id="PF01850">
    <property type="entry name" value="PIN"/>
    <property type="match status" value="1"/>
</dbReference>
<organism evidence="2 3">
    <name type="scientific">Halorubrum cibi</name>
    <dbReference type="NCBI Taxonomy" id="413815"/>
    <lineage>
        <taxon>Archaea</taxon>
        <taxon>Methanobacteriati</taxon>
        <taxon>Methanobacteriota</taxon>
        <taxon>Stenosarchaea group</taxon>
        <taxon>Halobacteria</taxon>
        <taxon>Halobacteriales</taxon>
        <taxon>Haloferacaceae</taxon>
        <taxon>Halorubrum</taxon>
    </lineage>
</organism>
<name>A0A521E9G0_9EURY</name>
<sequence>MSVFVDTGVFYAHHDTDASRHDAAMEALDRVLRSPEYGQVMTSDYVYDEVVTLTQRRTNSVADALTVGRRIRGDGYPDAIELLHSSSDRFEEAVAIHQTYSDQALSFTDAMTVAMVNEYEIDSVLSFDDDFDGVVSRLSPETLTTS</sequence>
<dbReference type="SUPFAM" id="SSF88723">
    <property type="entry name" value="PIN domain-like"/>
    <property type="match status" value="1"/>
</dbReference>
<reference evidence="2 3" key="1">
    <citation type="submission" date="2017-05" db="EMBL/GenBank/DDBJ databases">
        <authorList>
            <person name="Varghese N."/>
            <person name="Submissions S."/>
        </authorList>
    </citation>
    <scope>NUCLEOTIDE SEQUENCE [LARGE SCALE GENOMIC DNA]</scope>
    <source>
        <strain evidence="2 3">DSM 19504</strain>
    </source>
</reference>
<dbReference type="InterPro" id="IPR039018">
    <property type="entry name" value="VapC20-like"/>
</dbReference>
<dbReference type="EMBL" id="FXTD01000009">
    <property type="protein sequence ID" value="SMO80081.1"/>
    <property type="molecule type" value="Genomic_DNA"/>
</dbReference>
<dbReference type="GO" id="GO:0016075">
    <property type="term" value="P:rRNA catabolic process"/>
    <property type="evidence" value="ECO:0007669"/>
    <property type="project" value="TreeGrafter"/>
</dbReference>
<dbReference type="RefSeq" id="WP_142987313.1">
    <property type="nucleotide sequence ID" value="NZ_FXTD01000009.1"/>
</dbReference>
<accession>A0A521E9G0</accession>
<protein>
    <recommendedName>
        <fullName evidence="1">PIN domain-containing protein</fullName>
    </recommendedName>
</protein>
<evidence type="ECO:0000259" key="1">
    <source>
        <dbReference type="Pfam" id="PF01850"/>
    </source>
</evidence>
<gene>
    <name evidence="2" type="ORF">SAMN06264867_109141</name>
</gene>
<evidence type="ECO:0000313" key="3">
    <source>
        <dbReference type="Proteomes" id="UP000319712"/>
    </source>
</evidence>
<evidence type="ECO:0000313" key="2">
    <source>
        <dbReference type="EMBL" id="SMO80081.1"/>
    </source>
</evidence>
<proteinExistence type="predicted"/>
<dbReference type="InterPro" id="IPR029060">
    <property type="entry name" value="PIN-like_dom_sf"/>
</dbReference>
<keyword evidence="3" id="KW-1185">Reference proteome</keyword>
<dbReference type="InterPro" id="IPR002716">
    <property type="entry name" value="PIN_dom"/>
</dbReference>
<dbReference type="PANTHER" id="PTHR42188">
    <property type="entry name" value="23S RRNA-SPECIFIC ENDONUCLEASE VAPC20"/>
    <property type="match status" value="1"/>
</dbReference>